<feature type="non-terminal residue" evidence="5">
    <location>
        <position position="96"/>
    </location>
</feature>
<dbReference type="PANTHER" id="PTHR25465">
    <property type="entry name" value="B-BOX DOMAIN CONTAINING"/>
    <property type="match status" value="1"/>
</dbReference>
<keyword evidence="6" id="KW-1185">Reference proteome</keyword>
<feature type="non-terminal residue" evidence="5">
    <location>
        <position position="1"/>
    </location>
</feature>
<gene>
    <name evidence="5" type="primary">Trim16_3</name>
    <name evidence="5" type="ORF">GTO96_0012510</name>
</gene>
<feature type="domain" description="B30.2/SPRY" evidence="4">
    <location>
        <begin position="1"/>
        <end position="96"/>
    </location>
</feature>
<dbReference type="Gene3D" id="2.60.120.920">
    <property type="match status" value="1"/>
</dbReference>
<dbReference type="Pfam" id="PF00622">
    <property type="entry name" value="SPRY"/>
    <property type="match status" value="1"/>
</dbReference>
<dbReference type="InterPro" id="IPR051051">
    <property type="entry name" value="E3_ubiq-ligase_TRIM/RNF"/>
</dbReference>
<organism evidence="5 6">
    <name type="scientific">Polypterus senegalus</name>
    <name type="common">Senegal bichir</name>
    <dbReference type="NCBI Taxonomy" id="55291"/>
    <lineage>
        <taxon>Eukaryota</taxon>
        <taxon>Metazoa</taxon>
        <taxon>Chordata</taxon>
        <taxon>Craniata</taxon>
        <taxon>Vertebrata</taxon>
        <taxon>Euteleostomi</taxon>
        <taxon>Actinopterygii</taxon>
        <taxon>Polypteriformes</taxon>
        <taxon>Polypteridae</taxon>
        <taxon>Polypterus</taxon>
    </lineage>
</organism>
<dbReference type="InterPro" id="IPR001870">
    <property type="entry name" value="B30.2/SPRY"/>
</dbReference>
<reference evidence="5 6" key="1">
    <citation type="journal article" date="2021" name="Cell">
        <title>Tracing the genetic footprints of vertebrate landing in non-teleost ray-finned fishes.</title>
        <authorList>
            <person name="Bi X."/>
            <person name="Wang K."/>
            <person name="Yang L."/>
            <person name="Pan H."/>
            <person name="Jiang H."/>
            <person name="Wei Q."/>
            <person name="Fang M."/>
            <person name="Yu H."/>
            <person name="Zhu C."/>
            <person name="Cai Y."/>
            <person name="He Y."/>
            <person name="Gan X."/>
            <person name="Zeng H."/>
            <person name="Yu D."/>
            <person name="Zhu Y."/>
            <person name="Jiang H."/>
            <person name="Qiu Q."/>
            <person name="Yang H."/>
            <person name="Zhang Y.E."/>
            <person name="Wang W."/>
            <person name="Zhu M."/>
            <person name="He S."/>
            <person name="Zhang G."/>
        </authorList>
    </citation>
    <scope>NUCLEOTIDE SEQUENCE [LARGE SCALE GENOMIC DNA]</scope>
    <source>
        <strain evidence="5">Bchr_013</strain>
    </source>
</reference>
<dbReference type="EMBL" id="JAATIS010008602">
    <property type="protein sequence ID" value="KAG2456432.1"/>
    <property type="molecule type" value="Genomic_DNA"/>
</dbReference>
<keyword evidence="3" id="KW-0862">Zinc</keyword>
<dbReference type="PRINTS" id="PR01407">
    <property type="entry name" value="BUTYPHLNCDUF"/>
</dbReference>
<evidence type="ECO:0000313" key="6">
    <source>
        <dbReference type="Proteomes" id="UP000886611"/>
    </source>
</evidence>
<dbReference type="PROSITE" id="PS50188">
    <property type="entry name" value="B302_SPRY"/>
    <property type="match status" value="1"/>
</dbReference>
<evidence type="ECO:0000259" key="4">
    <source>
        <dbReference type="PROSITE" id="PS50188"/>
    </source>
</evidence>
<evidence type="ECO:0000256" key="1">
    <source>
        <dbReference type="ARBA" id="ARBA00022723"/>
    </source>
</evidence>
<proteinExistence type="predicted"/>
<dbReference type="InterPro" id="IPR043136">
    <property type="entry name" value="B30.2/SPRY_sf"/>
</dbReference>
<dbReference type="SUPFAM" id="SSF49899">
    <property type="entry name" value="Concanavalin A-like lectins/glucanases"/>
    <property type="match status" value="1"/>
</dbReference>
<dbReference type="InterPro" id="IPR003879">
    <property type="entry name" value="Butyrophylin_SPRY"/>
</dbReference>
<sequence length="96" mass="10912">MSRKGDGVYRFGFNDKSWSLLWSDSQYSVYHNSQQTVISAPYSPRIGVYLDWPAGSLSFYSVSHSMTLLHKFNTSFTEPLYPGFGLGWNTSVKICI</sequence>
<dbReference type="AlphaFoldDB" id="A0A8X8BJ72"/>
<dbReference type="PANTHER" id="PTHR25465:SF14">
    <property type="entry name" value="E3 UBIQUITIN-PROTEIN LIGASE TRIM65"/>
    <property type="match status" value="1"/>
</dbReference>
<name>A0A8X8BJ72_POLSE</name>
<evidence type="ECO:0000313" key="5">
    <source>
        <dbReference type="EMBL" id="KAG2456432.1"/>
    </source>
</evidence>
<dbReference type="InterPro" id="IPR003877">
    <property type="entry name" value="SPRY_dom"/>
</dbReference>
<dbReference type="Proteomes" id="UP000886611">
    <property type="component" value="Unassembled WGS sequence"/>
</dbReference>
<evidence type="ECO:0000256" key="2">
    <source>
        <dbReference type="ARBA" id="ARBA00022771"/>
    </source>
</evidence>
<dbReference type="GO" id="GO:0008270">
    <property type="term" value="F:zinc ion binding"/>
    <property type="evidence" value="ECO:0007669"/>
    <property type="project" value="UniProtKB-KW"/>
</dbReference>
<keyword evidence="2" id="KW-0863">Zinc-finger</keyword>
<protein>
    <submittedName>
        <fullName evidence="5">TRI16 protein</fullName>
    </submittedName>
</protein>
<keyword evidence="1" id="KW-0479">Metal-binding</keyword>
<dbReference type="InterPro" id="IPR013320">
    <property type="entry name" value="ConA-like_dom_sf"/>
</dbReference>
<evidence type="ECO:0000256" key="3">
    <source>
        <dbReference type="ARBA" id="ARBA00022833"/>
    </source>
</evidence>
<comment type="caution">
    <text evidence="5">The sequence shown here is derived from an EMBL/GenBank/DDBJ whole genome shotgun (WGS) entry which is preliminary data.</text>
</comment>
<accession>A0A8X8BJ72</accession>